<keyword evidence="1" id="KW-0732">Signal</keyword>
<feature type="chain" id="PRO_5004197996" evidence="1">
    <location>
        <begin position="21"/>
        <end position="48"/>
    </location>
</feature>
<name>Q1Z0E9_9GAMM</name>
<proteinExistence type="predicted"/>
<evidence type="ECO:0000256" key="1">
    <source>
        <dbReference type="SAM" id="SignalP"/>
    </source>
</evidence>
<dbReference type="EMBL" id="AAPH01000026">
    <property type="protein sequence ID" value="EAS42023.1"/>
    <property type="molecule type" value="Genomic_DNA"/>
</dbReference>
<dbReference type="Proteomes" id="UP000003789">
    <property type="component" value="Unassembled WGS sequence"/>
</dbReference>
<reference evidence="2 3" key="1">
    <citation type="submission" date="2006-03" db="EMBL/GenBank/DDBJ databases">
        <authorList>
            <person name="Bartlett D.H."/>
            <person name="Valle G."/>
            <person name="Lauro F.M."/>
            <person name="Vezzi A."/>
            <person name="Simonato F."/>
            <person name="Eloe E."/>
            <person name="Vitulo N."/>
            <person name="Stratton T.K."/>
            <person name="D'angelo M."/>
            <person name="Ferriera S."/>
            <person name="Johnson J."/>
            <person name="Kravitz S."/>
            <person name="Beeson K."/>
            <person name="Sutton G."/>
            <person name="Rogers Y."/>
            <person name="Friedman R."/>
            <person name="Frazier M."/>
            <person name="Venter J.C."/>
        </authorList>
    </citation>
    <scope>NUCLEOTIDE SEQUENCE [LARGE SCALE GENOMIC DNA]</scope>
    <source>
        <strain evidence="2 3">3TCK</strain>
    </source>
</reference>
<feature type="signal peptide" evidence="1">
    <location>
        <begin position="1"/>
        <end position="20"/>
    </location>
</feature>
<organism evidence="2 3">
    <name type="scientific">Photobacterium profundum 3TCK</name>
    <dbReference type="NCBI Taxonomy" id="314280"/>
    <lineage>
        <taxon>Bacteria</taxon>
        <taxon>Pseudomonadati</taxon>
        <taxon>Pseudomonadota</taxon>
        <taxon>Gammaproteobacteria</taxon>
        <taxon>Vibrionales</taxon>
        <taxon>Vibrionaceae</taxon>
        <taxon>Photobacterium</taxon>
    </lineage>
</organism>
<dbReference type="AlphaFoldDB" id="Q1Z0E9"/>
<dbReference type="HOGENOM" id="CLU_3156108_0_0_6"/>
<evidence type="ECO:0000313" key="3">
    <source>
        <dbReference type="Proteomes" id="UP000003789"/>
    </source>
</evidence>
<gene>
    <name evidence="2" type="ORF">P3TCK_11949</name>
</gene>
<accession>Q1Z0E9</accession>
<evidence type="ECO:0000313" key="2">
    <source>
        <dbReference type="EMBL" id="EAS42023.1"/>
    </source>
</evidence>
<protein>
    <submittedName>
        <fullName evidence="2">Uncharacterized protein</fullName>
    </submittedName>
</protein>
<sequence length="48" mass="5426">MKLKALLIAISLFFANVAMASGHCTWYIEDRGWCTPYFPTSDTTPTKK</sequence>
<dbReference type="RefSeq" id="WP_006230412.1">
    <property type="nucleotide sequence ID" value="NZ_CH724134.1"/>
</dbReference>
<comment type="caution">
    <text evidence="2">The sequence shown here is derived from an EMBL/GenBank/DDBJ whole genome shotgun (WGS) entry which is preliminary data.</text>
</comment>